<dbReference type="InterPro" id="IPR011044">
    <property type="entry name" value="Quino_amine_DH_bsu"/>
</dbReference>
<dbReference type="Gene3D" id="2.60.40.10">
    <property type="entry name" value="Immunoglobulins"/>
    <property type="match status" value="1"/>
</dbReference>
<accession>A0A3E0VXA7</accession>
<evidence type="ECO:0000313" key="2">
    <source>
        <dbReference type="Proteomes" id="UP000256541"/>
    </source>
</evidence>
<dbReference type="PANTHER" id="PTHR47197">
    <property type="entry name" value="PROTEIN NIRF"/>
    <property type="match status" value="1"/>
</dbReference>
<dbReference type="EMBL" id="NBXB01000027">
    <property type="protein sequence ID" value="RFA14724.1"/>
    <property type="molecule type" value="Genomic_DNA"/>
</dbReference>
<dbReference type="InterPro" id="IPR015919">
    <property type="entry name" value="Cadherin-like_sf"/>
</dbReference>
<dbReference type="SUPFAM" id="SSF50969">
    <property type="entry name" value="YVTN repeat-like/Quinoprotein amine dehydrogenase"/>
    <property type="match status" value="1"/>
</dbReference>
<dbReference type="PANTHER" id="PTHR47197:SF3">
    <property type="entry name" value="DIHYDRO-HEME D1 DEHYDROGENASE"/>
    <property type="match status" value="1"/>
</dbReference>
<dbReference type="GO" id="GO:0016020">
    <property type="term" value="C:membrane"/>
    <property type="evidence" value="ECO:0007669"/>
    <property type="project" value="InterPro"/>
</dbReference>
<dbReference type="AlphaFoldDB" id="A0A3E0VXA7"/>
<dbReference type="SUPFAM" id="SSF49313">
    <property type="entry name" value="Cadherin-like"/>
    <property type="match status" value="1"/>
</dbReference>
<organism evidence="1 2">
    <name type="scientific">Subtercola boreus</name>
    <dbReference type="NCBI Taxonomy" id="120213"/>
    <lineage>
        <taxon>Bacteria</taxon>
        <taxon>Bacillati</taxon>
        <taxon>Actinomycetota</taxon>
        <taxon>Actinomycetes</taxon>
        <taxon>Micrococcales</taxon>
        <taxon>Microbacteriaceae</taxon>
        <taxon>Subtercola</taxon>
    </lineage>
</organism>
<dbReference type="Proteomes" id="UP000256541">
    <property type="component" value="Unassembled WGS sequence"/>
</dbReference>
<reference evidence="1 2" key="1">
    <citation type="submission" date="2017-04" db="EMBL/GenBank/DDBJ databases">
        <title>Comparative genome analysis of Subtercola boreus.</title>
        <authorList>
            <person name="Cho Y.-J."/>
            <person name="Cho A."/>
            <person name="Kim O.-S."/>
            <person name="Lee J.-I."/>
        </authorList>
    </citation>
    <scope>NUCLEOTIDE SEQUENCE [LARGE SCALE GENOMIC DNA]</scope>
    <source>
        <strain evidence="1 2">P27479</strain>
    </source>
</reference>
<gene>
    <name evidence="1" type="ORF">B7R22_08355</name>
</gene>
<dbReference type="Gene3D" id="2.130.10.10">
    <property type="entry name" value="YVTN repeat-like/Quinoprotein amine dehydrogenase"/>
    <property type="match status" value="2"/>
</dbReference>
<evidence type="ECO:0008006" key="3">
    <source>
        <dbReference type="Google" id="ProtNLM"/>
    </source>
</evidence>
<comment type="caution">
    <text evidence="1">The sequence shown here is derived from an EMBL/GenBank/DDBJ whole genome shotgun (WGS) entry which is preliminary data.</text>
</comment>
<dbReference type="GO" id="GO:0005509">
    <property type="term" value="F:calcium ion binding"/>
    <property type="evidence" value="ECO:0007669"/>
    <property type="project" value="InterPro"/>
</dbReference>
<dbReference type="GO" id="GO:0005975">
    <property type="term" value="P:carbohydrate metabolic process"/>
    <property type="evidence" value="ECO:0007669"/>
    <property type="project" value="UniProtKB-ARBA"/>
</dbReference>
<protein>
    <recommendedName>
        <fullName evidence="3">Dystroglycan-type cadherin-like domain-containing protein</fullName>
    </recommendedName>
</protein>
<dbReference type="InterPro" id="IPR013783">
    <property type="entry name" value="Ig-like_fold"/>
</dbReference>
<dbReference type="Pfam" id="PF05345">
    <property type="entry name" value="He_PIG"/>
    <property type="match status" value="1"/>
</dbReference>
<dbReference type="InterPro" id="IPR015943">
    <property type="entry name" value="WD40/YVTN_repeat-like_dom_sf"/>
</dbReference>
<dbReference type="OrthoDB" id="5015149at2"/>
<name>A0A3E0VXA7_9MICO</name>
<sequence>MKWGILRLAGMSIRLSLVCVLVISVPAMLLASAPFTASAESWRYFKAAPAFATSEGATGVAVDASKNLVYAANRDAGSVTVFNGETGKPIGAPIAVGSSPWAIAVNSTTHKAYVTDSANGNVYVISGDTLGLIAVVGAATKAYGLTVDEVHNRVYVLGLVRAGEAGTEEVVAVALDGSLDVFSDSRQLDSAPALDGGAGLAVDTRHDRLFAVLPKFGRVVILRASSLTPVANATVPRGSRNVATNSVLGLAYVSNVREHSVTAIDGDGWFRNVIKNVSAAPSAVCVDEATNSVFVTDSQGISFSVIDSLLHTLVGAPVEVGRHPSSIAFDRVRSVLWVANPEDHTLIRVAELSTPDIFLVDPPVGRLAAPYFFEFRALGSPAPTFTLTSGVLPRGLMLDATSGILSGNAVEIGTFSFTVSARNLTGIKSEGRFSITVTR</sequence>
<evidence type="ECO:0000313" key="1">
    <source>
        <dbReference type="EMBL" id="RFA14724.1"/>
    </source>
</evidence>
<proteinExistence type="predicted"/>
<dbReference type="InterPro" id="IPR051200">
    <property type="entry name" value="Host-pathogen_enzymatic-act"/>
</dbReference>